<keyword evidence="2" id="KW-1185">Reference proteome</keyword>
<dbReference type="EMBL" id="JAWDGP010003448">
    <property type="protein sequence ID" value="KAK3774231.1"/>
    <property type="molecule type" value="Genomic_DNA"/>
</dbReference>
<name>A0AAE0ZSH8_9GAST</name>
<reference evidence="1" key="1">
    <citation type="journal article" date="2023" name="G3 (Bethesda)">
        <title>A reference genome for the long-term kleptoplast-retaining sea slug Elysia crispata morphotype clarki.</title>
        <authorList>
            <person name="Eastman K.E."/>
            <person name="Pendleton A.L."/>
            <person name="Shaikh M.A."/>
            <person name="Suttiyut T."/>
            <person name="Ogas R."/>
            <person name="Tomko P."/>
            <person name="Gavelis G."/>
            <person name="Widhalm J.R."/>
            <person name="Wisecaver J.H."/>
        </authorList>
    </citation>
    <scope>NUCLEOTIDE SEQUENCE</scope>
    <source>
        <strain evidence="1">ECLA1</strain>
    </source>
</reference>
<comment type="caution">
    <text evidence="1">The sequence shown here is derived from an EMBL/GenBank/DDBJ whole genome shotgun (WGS) entry which is preliminary data.</text>
</comment>
<dbReference type="AlphaFoldDB" id="A0AAE0ZSH8"/>
<dbReference type="Proteomes" id="UP001283361">
    <property type="component" value="Unassembled WGS sequence"/>
</dbReference>
<sequence>MTPTTISKLQSVVIRRQPRSNRWRARRAKNVLTLPHKLLRTSGFFKVHIVRAKKYHRKLGWGSSVSAKIHVSICLTSEIIEHHLTKDDKFDNEK</sequence>
<evidence type="ECO:0000313" key="1">
    <source>
        <dbReference type="EMBL" id="KAK3774231.1"/>
    </source>
</evidence>
<evidence type="ECO:0000313" key="2">
    <source>
        <dbReference type="Proteomes" id="UP001283361"/>
    </source>
</evidence>
<accession>A0AAE0ZSH8</accession>
<proteinExistence type="predicted"/>
<organism evidence="1 2">
    <name type="scientific">Elysia crispata</name>
    <name type="common">lettuce slug</name>
    <dbReference type="NCBI Taxonomy" id="231223"/>
    <lineage>
        <taxon>Eukaryota</taxon>
        <taxon>Metazoa</taxon>
        <taxon>Spiralia</taxon>
        <taxon>Lophotrochozoa</taxon>
        <taxon>Mollusca</taxon>
        <taxon>Gastropoda</taxon>
        <taxon>Heterobranchia</taxon>
        <taxon>Euthyneura</taxon>
        <taxon>Panpulmonata</taxon>
        <taxon>Sacoglossa</taxon>
        <taxon>Placobranchoidea</taxon>
        <taxon>Plakobranchidae</taxon>
        <taxon>Elysia</taxon>
    </lineage>
</organism>
<gene>
    <name evidence="1" type="ORF">RRG08_050738</name>
</gene>
<protein>
    <submittedName>
        <fullName evidence="1">Uncharacterized protein</fullName>
    </submittedName>
</protein>